<keyword evidence="4" id="KW-0863">Zinc-finger</keyword>
<evidence type="ECO:0000256" key="7">
    <source>
        <dbReference type="ARBA" id="ARBA00023163"/>
    </source>
</evidence>
<dbReference type="GO" id="GO:0005634">
    <property type="term" value="C:nucleus"/>
    <property type="evidence" value="ECO:0007669"/>
    <property type="project" value="UniProtKB-SubCell"/>
</dbReference>
<evidence type="ECO:0000256" key="3">
    <source>
        <dbReference type="ARBA" id="ARBA00022737"/>
    </source>
</evidence>
<dbReference type="InterPro" id="IPR051969">
    <property type="entry name" value="Zinc-finger_DNA-bd_regulators"/>
</dbReference>
<keyword evidence="3" id="KW-0677">Repeat</keyword>
<feature type="region of interest" description="Disordered" evidence="9">
    <location>
        <begin position="1"/>
        <end position="85"/>
    </location>
</feature>
<organism evidence="10">
    <name type="scientific">Micrurus lemniscatus lemniscatus</name>
    <dbReference type="NCBI Taxonomy" id="129467"/>
    <lineage>
        <taxon>Eukaryota</taxon>
        <taxon>Metazoa</taxon>
        <taxon>Chordata</taxon>
        <taxon>Craniata</taxon>
        <taxon>Vertebrata</taxon>
        <taxon>Euteleostomi</taxon>
        <taxon>Lepidosauria</taxon>
        <taxon>Squamata</taxon>
        <taxon>Bifurcata</taxon>
        <taxon>Unidentata</taxon>
        <taxon>Episquamata</taxon>
        <taxon>Toxicofera</taxon>
        <taxon>Serpentes</taxon>
        <taxon>Colubroidea</taxon>
        <taxon>Elapidae</taxon>
        <taxon>Elapinae</taxon>
        <taxon>Micrurus</taxon>
    </lineage>
</organism>
<reference evidence="10" key="1">
    <citation type="submission" date="2017-07" db="EMBL/GenBank/DDBJ databases">
        <authorList>
            <person name="Mikheyev A."/>
            <person name="Grau M."/>
        </authorList>
    </citation>
    <scope>NUCLEOTIDE SEQUENCE</scope>
    <source>
        <tissue evidence="10">Venom_gland</tissue>
    </source>
</reference>
<feature type="compositionally biased region" description="Basic and acidic residues" evidence="9">
    <location>
        <begin position="63"/>
        <end position="81"/>
    </location>
</feature>
<keyword evidence="7" id="KW-0804">Transcription</keyword>
<keyword evidence="8" id="KW-0539">Nucleus</keyword>
<accession>A0A2D4IDS8</accession>
<evidence type="ECO:0000256" key="8">
    <source>
        <dbReference type="ARBA" id="ARBA00023242"/>
    </source>
</evidence>
<evidence type="ECO:0000256" key="1">
    <source>
        <dbReference type="ARBA" id="ARBA00004123"/>
    </source>
</evidence>
<feature type="region of interest" description="Disordered" evidence="9">
    <location>
        <begin position="173"/>
        <end position="245"/>
    </location>
</feature>
<evidence type="ECO:0000313" key="10">
    <source>
        <dbReference type="EMBL" id="LAA82376.1"/>
    </source>
</evidence>
<dbReference type="GO" id="GO:0000981">
    <property type="term" value="F:DNA-binding transcription factor activity, RNA polymerase II-specific"/>
    <property type="evidence" value="ECO:0007669"/>
    <property type="project" value="TreeGrafter"/>
</dbReference>
<name>A0A2D4IDS8_MICLE</name>
<dbReference type="EMBL" id="IACK01094283">
    <property type="protein sequence ID" value="LAA82376.1"/>
    <property type="molecule type" value="Transcribed_RNA"/>
</dbReference>
<keyword evidence="2" id="KW-0479">Metal-binding</keyword>
<feature type="compositionally biased region" description="Basic and acidic residues" evidence="9">
    <location>
        <begin position="209"/>
        <end position="238"/>
    </location>
</feature>
<dbReference type="PANTHER" id="PTHR45944">
    <property type="entry name" value="SCHNURRI, ISOFORM F"/>
    <property type="match status" value="1"/>
</dbReference>
<keyword evidence="5" id="KW-0862">Zinc</keyword>
<evidence type="ECO:0000256" key="2">
    <source>
        <dbReference type="ARBA" id="ARBA00022723"/>
    </source>
</evidence>
<dbReference type="AlphaFoldDB" id="A0A2D4IDS8"/>
<proteinExistence type="predicted"/>
<evidence type="ECO:0000256" key="9">
    <source>
        <dbReference type="SAM" id="MobiDB-lite"/>
    </source>
</evidence>
<feature type="compositionally biased region" description="Low complexity" evidence="9">
    <location>
        <begin position="281"/>
        <end position="290"/>
    </location>
</feature>
<evidence type="ECO:0000256" key="6">
    <source>
        <dbReference type="ARBA" id="ARBA00023015"/>
    </source>
</evidence>
<feature type="compositionally biased region" description="Basic and acidic residues" evidence="9">
    <location>
        <begin position="183"/>
        <end position="192"/>
    </location>
</feature>
<feature type="region of interest" description="Disordered" evidence="9">
    <location>
        <begin position="274"/>
        <end position="334"/>
    </location>
</feature>
<comment type="subcellular location">
    <subcellularLocation>
        <location evidence="1">Nucleus</location>
    </subcellularLocation>
</comment>
<keyword evidence="6" id="KW-0805">Transcription regulation</keyword>
<feature type="compositionally biased region" description="Low complexity" evidence="9">
    <location>
        <begin position="16"/>
        <end position="27"/>
    </location>
</feature>
<dbReference type="PANTHER" id="PTHR45944:SF5">
    <property type="entry name" value="TRANSCRIPTION FACTOR HIVEP3"/>
    <property type="match status" value="1"/>
</dbReference>
<evidence type="ECO:0000256" key="4">
    <source>
        <dbReference type="ARBA" id="ARBA00022771"/>
    </source>
</evidence>
<dbReference type="GO" id="GO:0008270">
    <property type="term" value="F:zinc ion binding"/>
    <property type="evidence" value="ECO:0007669"/>
    <property type="project" value="UniProtKB-KW"/>
</dbReference>
<evidence type="ECO:0000256" key="5">
    <source>
        <dbReference type="ARBA" id="ARBA00022833"/>
    </source>
</evidence>
<dbReference type="GO" id="GO:0000978">
    <property type="term" value="F:RNA polymerase II cis-regulatory region sequence-specific DNA binding"/>
    <property type="evidence" value="ECO:0007669"/>
    <property type="project" value="TreeGrafter"/>
</dbReference>
<protein>
    <submittedName>
        <fullName evidence="10">Uncharacterized protein</fullName>
    </submittedName>
</protein>
<reference evidence="10" key="2">
    <citation type="submission" date="2017-11" db="EMBL/GenBank/DDBJ databases">
        <title>Coralsnake Venomics: Analyses of Venom Gland Transcriptomes and Proteomes of Six Brazilian Taxa.</title>
        <authorList>
            <person name="Aird S.D."/>
            <person name="Jorge da Silva N."/>
            <person name="Qiu L."/>
            <person name="Villar-Briones A."/>
            <person name="Aparecida-Saddi V."/>
            <person name="Campos-Telles M.P."/>
            <person name="Grau M."/>
            <person name="Mikheyev A.S."/>
        </authorList>
    </citation>
    <scope>NUCLEOTIDE SEQUENCE</scope>
    <source>
        <tissue evidence="10">Venom_gland</tissue>
    </source>
</reference>
<sequence length="334" mass="36479">MSSSRYLSLKKMLSQSYSEPPSRYPSPGREDMPSHSQVAVDEKVQNLRKTPREISSSVLLPHRSFDKDTELHEDPKLKTESRNPTVSPGIIPHLYFRPLQSLHQVPIRAPGRVEDHIFSHLPLHSQQLSRSPCPMIPIGGIQMVQARPSTHPSLGHGSVMSLQASYFELGGSAPEFSPRKARGKETPNRHEVPSSSATSPLRSGICVEGKARTSELHQARSKGECSPKPLAHGEEGPFTKKGKKYGGSSCTTFKSTCAFISSLPTQSLDRSSSMGCLLEHSSSQSSPQLSPRRRKLSGEPAPQAGAYRRRSPSLEHAAGFGLTRSRVESSTGKT</sequence>